<feature type="region of interest" description="Disordered" evidence="1">
    <location>
        <begin position="1"/>
        <end position="69"/>
    </location>
</feature>
<accession>A0A4R4SFJ6</accession>
<reference evidence="2 3" key="1">
    <citation type="submission" date="2019-03" db="EMBL/GenBank/DDBJ databases">
        <title>Draft genome sequences of novel Actinobacteria.</title>
        <authorList>
            <person name="Sahin N."/>
            <person name="Ay H."/>
            <person name="Saygin H."/>
        </authorList>
    </citation>
    <scope>NUCLEOTIDE SEQUENCE [LARGE SCALE GENOMIC DNA]</scope>
    <source>
        <strain evidence="2 3">DSM 41900</strain>
    </source>
</reference>
<organism evidence="2 3">
    <name type="scientific">Streptomyces hainanensis</name>
    <dbReference type="NCBI Taxonomy" id="402648"/>
    <lineage>
        <taxon>Bacteria</taxon>
        <taxon>Bacillati</taxon>
        <taxon>Actinomycetota</taxon>
        <taxon>Actinomycetes</taxon>
        <taxon>Kitasatosporales</taxon>
        <taxon>Streptomycetaceae</taxon>
        <taxon>Streptomyces</taxon>
    </lineage>
</organism>
<evidence type="ECO:0000313" key="2">
    <source>
        <dbReference type="EMBL" id="TDC62178.1"/>
    </source>
</evidence>
<gene>
    <name evidence="2" type="ORF">E1283_34530</name>
</gene>
<comment type="caution">
    <text evidence="2">The sequence shown here is derived from an EMBL/GenBank/DDBJ whole genome shotgun (WGS) entry which is preliminary data.</text>
</comment>
<sequence>MQPELLHPVTPAAPEAAPGERTAEEARRLMSTYQRQSQRGRAAAEREQDGGQDDVAGDWPSREGQWDPR</sequence>
<dbReference type="Proteomes" id="UP000295345">
    <property type="component" value="Unassembled WGS sequence"/>
</dbReference>
<keyword evidence="3" id="KW-1185">Reference proteome</keyword>
<evidence type="ECO:0000256" key="1">
    <source>
        <dbReference type="SAM" id="MobiDB-lite"/>
    </source>
</evidence>
<name>A0A4R4SFJ6_9ACTN</name>
<feature type="compositionally biased region" description="Basic and acidic residues" evidence="1">
    <location>
        <begin position="60"/>
        <end position="69"/>
    </location>
</feature>
<dbReference type="EMBL" id="SMKI01000676">
    <property type="protein sequence ID" value="TDC62178.1"/>
    <property type="molecule type" value="Genomic_DNA"/>
</dbReference>
<dbReference type="AlphaFoldDB" id="A0A4R4SFJ6"/>
<protein>
    <submittedName>
        <fullName evidence="2">Uncharacterized protein</fullName>
    </submittedName>
</protein>
<proteinExistence type="predicted"/>
<evidence type="ECO:0000313" key="3">
    <source>
        <dbReference type="Proteomes" id="UP000295345"/>
    </source>
</evidence>